<sequence length="200" mass="22899">MNEVLGNLLGHHCLVYLDDIIIYSETIRDHIKDVHAGLYALNSHNFKLNTPKCALCHEQIEYLGHEINHQGYSPLKNNIQAVIDIPTPTTYDAPHRFYGMANYYRSFVKNFAKVAYPLLRFQAKKGEFVWKSEHQLAFDTLKQQLVSEPCMLKFSLPNVSFILATDASSKHGIGVTLKQKVGKNEHVIVYLSQNLNKIER</sequence>
<dbReference type="PANTHER" id="PTHR33064:SF37">
    <property type="entry name" value="RIBONUCLEASE H"/>
    <property type="match status" value="1"/>
</dbReference>
<dbReference type="InterPro" id="IPR043502">
    <property type="entry name" value="DNA/RNA_pol_sf"/>
</dbReference>
<dbReference type="FunFam" id="3.30.70.270:FF:000020">
    <property type="entry name" value="Transposon Tf2-6 polyprotein-like Protein"/>
    <property type="match status" value="1"/>
</dbReference>
<accession>A0A8S2XT65</accession>
<dbReference type="InterPro" id="IPR041577">
    <property type="entry name" value="RT_RNaseH_2"/>
</dbReference>
<feature type="non-terminal residue" evidence="2">
    <location>
        <position position="200"/>
    </location>
</feature>
<organism evidence="2 3">
    <name type="scientific">Didymodactylos carnosus</name>
    <dbReference type="NCBI Taxonomy" id="1234261"/>
    <lineage>
        <taxon>Eukaryota</taxon>
        <taxon>Metazoa</taxon>
        <taxon>Spiralia</taxon>
        <taxon>Gnathifera</taxon>
        <taxon>Rotifera</taxon>
        <taxon>Eurotatoria</taxon>
        <taxon>Bdelloidea</taxon>
        <taxon>Philodinida</taxon>
        <taxon>Philodinidae</taxon>
        <taxon>Didymodactylos</taxon>
    </lineage>
</organism>
<dbReference type="Gene3D" id="3.30.70.270">
    <property type="match status" value="2"/>
</dbReference>
<evidence type="ECO:0000313" key="2">
    <source>
        <dbReference type="EMBL" id="CAF4509969.1"/>
    </source>
</evidence>
<reference evidence="2" key="1">
    <citation type="submission" date="2021-02" db="EMBL/GenBank/DDBJ databases">
        <authorList>
            <person name="Nowell W R."/>
        </authorList>
    </citation>
    <scope>NUCLEOTIDE SEQUENCE</scope>
</reference>
<dbReference type="Proteomes" id="UP000682733">
    <property type="component" value="Unassembled WGS sequence"/>
</dbReference>
<dbReference type="PANTHER" id="PTHR33064">
    <property type="entry name" value="POL PROTEIN"/>
    <property type="match status" value="1"/>
</dbReference>
<feature type="domain" description="Reverse transcriptase" evidence="1">
    <location>
        <begin position="1"/>
        <end position="67"/>
    </location>
</feature>
<dbReference type="InterPro" id="IPR051320">
    <property type="entry name" value="Viral_Replic_Matur_Polypro"/>
</dbReference>
<dbReference type="EMBL" id="CAJOBA010097933">
    <property type="protein sequence ID" value="CAF4509969.1"/>
    <property type="molecule type" value="Genomic_DNA"/>
</dbReference>
<evidence type="ECO:0000313" key="3">
    <source>
        <dbReference type="Proteomes" id="UP000682733"/>
    </source>
</evidence>
<dbReference type="InterPro" id="IPR000477">
    <property type="entry name" value="RT_dom"/>
</dbReference>
<dbReference type="InterPro" id="IPR043128">
    <property type="entry name" value="Rev_trsase/Diguanyl_cyclase"/>
</dbReference>
<dbReference type="SUPFAM" id="SSF56672">
    <property type="entry name" value="DNA/RNA polymerases"/>
    <property type="match status" value="1"/>
</dbReference>
<name>A0A8S2XT65_9BILA</name>
<dbReference type="PROSITE" id="PS50878">
    <property type="entry name" value="RT_POL"/>
    <property type="match status" value="1"/>
</dbReference>
<dbReference type="AlphaFoldDB" id="A0A8S2XT65"/>
<gene>
    <name evidence="2" type="ORF">TMI583_LOCUS48309</name>
</gene>
<proteinExistence type="predicted"/>
<comment type="caution">
    <text evidence="2">The sequence shown here is derived from an EMBL/GenBank/DDBJ whole genome shotgun (WGS) entry which is preliminary data.</text>
</comment>
<protein>
    <recommendedName>
        <fullName evidence="1">Reverse transcriptase domain-containing protein</fullName>
    </recommendedName>
</protein>
<dbReference type="Pfam" id="PF00078">
    <property type="entry name" value="RVT_1"/>
    <property type="match status" value="1"/>
</dbReference>
<dbReference type="Pfam" id="PF17919">
    <property type="entry name" value="RT_RNaseH_2"/>
    <property type="match status" value="1"/>
</dbReference>
<evidence type="ECO:0000259" key="1">
    <source>
        <dbReference type="PROSITE" id="PS50878"/>
    </source>
</evidence>